<dbReference type="Proteomes" id="UP000429552">
    <property type="component" value="Unassembled WGS sequence"/>
</dbReference>
<feature type="region of interest" description="Disordered" evidence="1">
    <location>
        <begin position="141"/>
        <end position="187"/>
    </location>
</feature>
<evidence type="ECO:0000313" key="3">
    <source>
        <dbReference type="Proteomes" id="UP000429552"/>
    </source>
</evidence>
<reference evidence="2 3" key="1">
    <citation type="submission" date="2019-12" db="EMBL/GenBank/DDBJ databases">
        <title>Whole genome shotgun sequence of Streptomyces libani subsp. libani NBRC 13452.</title>
        <authorList>
            <person name="Ichikawa N."/>
            <person name="Kimura A."/>
            <person name="Kitahashi Y."/>
            <person name="Komaki H."/>
            <person name="Tamura T."/>
        </authorList>
    </citation>
    <scope>NUCLEOTIDE SEQUENCE [LARGE SCALE GENOMIC DNA]</scope>
    <source>
        <strain evidence="2 3">NBRC 13452</strain>
    </source>
</reference>
<proteinExistence type="predicted"/>
<name>A0A640TD92_STRNI</name>
<protein>
    <submittedName>
        <fullName evidence="2">Uncharacterized protein</fullName>
    </submittedName>
</protein>
<gene>
    <name evidence="2" type="ORF">Sliba_15870</name>
</gene>
<accession>A0A640TD92</accession>
<organism evidence="2 3">
    <name type="scientific">Streptomyces nigrescens</name>
    <dbReference type="NCBI Taxonomy" id="1920"/>
    <lineage>
        <taxon>Bacteria</taxon>
        <taxon>Bacillati</taxon>
        <taxon>Actinomycetota</taxon>
        <taxon>Actinomycetes</taxon>
        <taxon>Kitasatosporales</taxon>
        <taxon>Streptomycetaceae</taxon>
        <taxon>Streptomyces</taxon>
    </lineage>
</organism>
<evidence type="ECO:0000313" key="2">
    <source>
        <dbReference type="EMBL" id="GFE21134.1"/>
    </source>
</evidence>
<dbReference type="AlphaFoldDB" id="A0A640TD92"/>
<feature type="compositionally biased region" description="Polar residues" evidence="1">
    <location>
        <begin position="153"/>
        <end position="162"/>
    </location>
</feature>
<dbReference type="EMBL" id="BLIP01000001">
    <property type="protein sequence ID" value="GFE21134.1"/>
    <property type="molecule type" value="Genomic_DNA"/>
</dbReference>
<evidence type="ECO:0000256" key="1">
    <source>
        <dbReference type="SAM" id="MobiDB-lite"/>
    </source>
</evidence>
<comment type="caution">
    <text evidence="2">The sequence shown here is derived from an EMBL/GenBank/DDBJ whole genome shotgun (WGS) entry which is preliminary data.</text>
</comment>
<sequence>MGVLLCPVPAPALHRSEVRGPYPVNAEGPLLVQGVEVFEVNRPDRTDRRLRGKSDPFDAQNAARAVLSGRAYARAKSGDGSVQIARMYKLTKGSAVKARTQAINQLKAVLITADPALREELAGLNNPDLFRACARFADDSKNEEGEVRFESAQGVSELSAPTPQRRFSRPENPGPEHEQGTASVSTCATADTQHTAWELPATSQVVPLRTREPQRPGSVLHAPCSVPGGADARRAIPGALNLVGLFVHFVILRCKNSAAYVWSVRFEAAQVGLLSGTAVDVGQPNARSTSFLGPLGRSDALLFFAARPIRECRCASHGIGSVHGTCSIGVRGYVGLSDVEQVALMGVSAMPFVVWSSGGGLLMIRGIAGLANRRSRAMLLRFEVTGVYLSLV</sequence>